<comment type="caution">
    <text evidence="1">The sequence shown here is derived from an EMBL/GenBank/DDBJ whole genome shotgun (WGS) entry which is preliminary data.</text>
</comment>
<accession>A0ABQ7XI35</accession>
<protein>
    <submittedName>
        <fullName evidence="1">Uncharacterized protein</fullName>
    </submittedName>
</protein>
<evidence type="ECO:0000313" key="1">
    <source>
        <dbReference type="EMBL" id="KAH0855547.1"/>
    </source>
</evidence>
<feature type="non-terminal residue" evidence="1">
    <location>
        <position position="1"/>
    </location>
</feature>
<dbReference type="Proteomes" id="UP000824890">
    <property type="component" value="Unassembled WGS sequence"/>
</dbReference>
<evidence type="ECO:0000313" key="2">
    <source>
        <dbReference type="Proteomes" id="UP000824890"/>
    </source>
</evidence>
<dbReference type="EMBL" id="JAGKQM010000061">
    <property type="protein sequence ID" value="KAH0855547.1"/>
    <property type="molecule type" value="Genomic_DNA"/>
</dbReference>
<keyword evidence="2" id="KW-1185">Reference proteome</keyword>
<name>A0ABQ7XI35_BRANA</name>
<reference evidence="1 2" key="1">
    <citation type="submission" date="2021-05" db="EMBL/GenBank/DDBJ databases">
        <title>Genome Assembly of Synthetic Allotetraploid Brassica napus Reveals Homoeologous Exchanges between Subgenomes.</title>
        <authorList>
            <person name="Davis J.T."/>
        </authorList>
    </citation>
    <scope>NUCLEOTIDE SEQUENCE [LARGE SCALE GENOMIC DNA]</scope>
    <source>
        <strain evidence="2">cv. Da-Ae</strain>
        <tissue evidence="1">Seedling</tissue>
    </source>
</reference>
<sequence length="154" mass="16851">TSFPFLLRRVSKNGVDGGSSITLPSPPPRNLKPHFPKEVLFLTSLSRQPFLLLSHLSSNTRLIHSSSSRVATPNSVLSEEAFKSLGLSTTAQKKTMVKSSLSRNSACLSVSASLSREAWYHSPLPDSGFKRAVLVPALQGRDIKLVLRRELGRL</sequence>
<organism evidence="1 2">
    <name type="scientific">Brassica napus</name>
    <name type="common">Rape</name>
    <dbReference type="NCBI Taxonomy" id="3708"/>
    <lineage>
        <taxon>Eukaryota</taxon>
        <taxon>Viridiplantae</taxon>
        <taxon>Streptophyta</taxon>
        <taxon>Embryophyta</taxon>
        <taxon>Tracheophyta</taxon>
        <taxon>Spermatophyta</taxon>
        <taxon>Magnoliopsida</taxon>
        <taxon>eudicotyledons</taxon>
        <taxon>Gunneridae</taxon>
        <taxon>Pentapetalae</taxon>
        <taxon>rosids</taxon>
        <taxon>malvids</taxon>
        <taxon>Brassicales</taxon>
        <taxon>Brassicaceae</taxon>
        <taxon>Brassiceae</taxon>
        <taxon>Brassica</taxon>
    </lineage>
</organism>
<gene>
    <name evidence="1" type="ORF">HID58_007913</name>
</gene>
<proteinExistence type="predicted"/>